<dbReference type="Gene3D" id="3.40.50.1820">
    <property type="entry name" value="alpha/beta hydrolase"/>
    <property type="match status" value="1"/>
</dbReference>
<name>A0A086AIL6_FLAHY</name>
<dbReference type="Gene3D" id="2.120.10.30">
    <property type="entry name" value="TolB, C-terminal domain"/>
    <property type="match status" value="1"/>
</dbReference>
<evidence type="ECO:0000313" key="5">
    <source>
        <dbReference type="EMBL" id="OXA93926.1"/>
    </source>
</evidence>
<dbReference type="InterPro" id="IPR001375">
    <property type="entry name" value="Peptidase_S9_cat"/>
</dbReference>
<keyword evidence="7" id="KW-1185">Reference proteome</keyword>
<feature type="domain" description="Peptidase S9 prolyl oligopeptidase catalytic" evidence="2">
    <location>
        <begin position="701"/>
        <end position="869"/>
    </location>
</feature>
<dbReference type="eggNOG" id="COG1506">
    <property type="taxonomic scope" value="Bacteria"/>
</dbReference>
<dbReference type="GO" id="GO:0004252">
    <property type="term" value="F:serine-type endopeptidase activity"/>
    <property type="evidence" value="ECO:0007669"/>
    <property type="project" value="TreeGrafter"/>
</dbReference>
<evidence type="ECO:0000313" key="6">
    <source>
        <dbReference type="Proteomes" id="UP000028712"/>
    </source>
</evidence>
<evidence type="ECO:0000259" key="3">
    <source>
        <dbReference type="Pfam" id="PF00930"/>
    </source>
</evidence>
<evidence type="ECO:0008006" key="8">
    <source>
        <dbReference type="Google" id="ProtNLM"/>
    </source>
</evidence>
<dbReference type="InterPro" id="IPR011042">
    <property type="entry name" value="6-blade_b-propeller_TolB-like"/>
</dbReference>
<dbReference type="Pfam" id="PF00930">
    <property type="entry name" value="DPPIV_N"/>
    <property type="match status" value="1"/>
</dbReference>
<evidence type="ECO:0000256" key="1">
    <source>
        <dbReference type="ARBA" id="ARBA00022801"/>
    </source>
</evidence>
<dbReference type="SUPFAM" id="SSF53474">
    <property type="entry name" value="alpha/beta-Hydrolases"/>
    <property type="match status" value="1"/>
</dbReference>
<dbReference type="STRING" id="991.IW20_10175"/>
<evidence type="ECO:0000259" key="2">
    <source>
        <dbReference type="Pfam" id="PF00326"/>
    </source>
</evidence>
<dbReference type="Pfam" id="PF00326">
    <property type="entry name" value="Peptidase_S9"/>
    <property type="match status" value="1"/>
</dbReference>
<keyword evidence="1" id="KW-0378">Hydrolase</keyword>
<gene>
    <name evidence="5" type="ORF">B0A62_12300</name>
    <name evidence="4" type="ORF">IW20_10175</name>
</gene>
<dbReference type="AlphaFoldDB" id="A0A086AIL6"/>
<sequence>MKIQSKITAVLSWRKIPFFLVFILQLVACSLWGQVVQKRALTEADYPKWGQLSLDKMSANGQWISYTMSYENGLDTLFIKNTKSMKTRAFPLGNNGDFLTPNWFIYQTVEGVHLVNLTIGKQETITNVSQYMYAPIAKKLLLLINEKENTLLIRELNGSHEERIKGVNEFTMDPTNQRILYTTTRANQNTVNLLELSKKNQNTMLLSSLGSFTNLVWHEKGKALAFLQKSLDTAKPNTIIFYYSLSNKKLYSSHGKKQQLFLGDSLLIPTSSFKLKISDDMQSIFFTLQRKVKSNEDQKSSDVQIWNGNAKWIYPMEAKKKNGIYLGLWHPQQDAYQLITNDTLPQIMLSGNQKYAIISNTQQYEPQYTIGGPRDFYLVDLSTGKKELLLKKHSGHFLNTITSPEGKYIAYFKEQNWWVYDITKKTHTNITKNIGQPFFHNNNENPQNEDSYPNLGWTLHDKEILLCDPYDLWAISPDGTAARRLTYGRETRTQFRLAAYSGIMLGKPNYDGWIFKTIDLDQGLLLEATNEKGEFGYFKWSSRSNKKLAFSSNSRLDQLIQSATGDTFIFREQGYNLSPRLMLQNHTDTLPKTMVQSNPQQQQFYWGKAERIQYKNAKGKWLQAILYYPADYNNKKKYPMIVYIYEKLTQNLHNKYLYPSQFAGEDESFNITSFTTQGYFVLAPDISYEIGDVGISALDCVVSATNKVIDQGLVLLDKIGLIGHSFGGYETDFIITQTNLFTAAVAGSAATNLTSYYLTIGASGKPDMWRFESQQWRMGKSLFEDKKGYDRNSPIEHAKNITTPLLSWTGAEDKQVNWNQSIEFYLALRRLKKKHIMLVYPKEKHTIMDTKNQKDLSIRVHQWFDYHLKDIVPPTWIRAALK</sequence>
<dbReference type="EMBL" id="MUGY01000012">
    <property type="protein sequence ID" value="OXA93926.1"/>
    <property type="molecule type" value="Genomic_DNA"/>
</dbReference>
<proteinExistence type="predicted"/>
<dbReference type="EMBL" id="JPRM01000014">
    <property type="protein sequence ID" value="KFF16530.1"/>
    <property type="molecule type" value="Genomic_DNA"/>
</dbReference>
<comment type="caution">
    <text evidence="4">The sequence shown here is derived from an EMBL/GenBank/DDBJ whole genome shotgun (WGS) entry which is preliminary data.</text>
</comment>
<dbReference type="PANTHER" id="PTHR42776">
    <property type="entry name" value="SERINE PEPTIDASE S9 FAMILY MEMBER"/>
    <property type="match status" value="1"/>
</dbReference>
<reference evidence="5 7" key="2">
    <citation type="submission" date="2016-11" db="EMBL/GenBank/DDBJ databases">
        <title>Whole genomes of Flavobacteriaceae.</title>
        <authorList>
            <person name="Stine C."/>
            <person name="Li C."/>
            <person name="Tadesse D."/>
        </authorList>
    </citation>
    <scope>NUCLEOTIDE SEQUENCE [LARGE SCALE GENOMIC DNA]</scope>
    <source>
        <strain evidence="5 7">ATCC 29551</strain>
    </source>
</reference>
<dbReference type="Proteomes" id="UP000198424">
    <property type="component" value="Unassembled WGS sequence"/>
</dbReference>
<dbReference type="InterPro" id="IPR029058">
    <property type="entry name" value="AB_hydrolase_fold"/>
</dbReference>
<dbReference type="GO" id="GO:0006508">
    <property type="term" value="P:proteolysis"/>
    <property type="evidence" value="ECO:0007669"/>
    <property type="project" value="InterPro"/>
</dbReference>
<dbReference type="RefSeq" id="WP_035621452.1">
    <property type="nucleotide sequence ID" value="NZ_MUGY01000012.1"/>
</dbReference>
<dbReference type="SUPFAM" id="SSF82171">
    <property type="entry name" value="DPP6 N-terminal domain-like"/>
    <property type="match status" value="1"/>
</dbReference>
<evidence type="ECO:0000313" key="4">
    <source>
        <dbReference type="EMBL" id="KFF16530.1"/>
    </source>
</evidence>
<evidence type="ECO:0000313" key="7">
    <source>
        <dbReference type="Proteomes" id="UP000198424"/>
    </source>
</evidence>
<dbReference type="InterPro" id="IPR002469">
    <property type="entry name" value="Peptidase_S9B_N"/>
</dbReference>
<organism evidence="4 6">
    <name type="scientific">Flavobacterium hydatis</name>
    <name type="common">Cytophaga aquatilis</name>
    <dbReference type="NCBI Taxonomy" id="991"/>
    <lineage>
        <taxon>Bacteria</taxon>
        <taxon>Pseudomonadati</taxon>
        <taxon>Bacteroidota</taxon>
        <taxon>Flavobacteriia</taxon>
        <taxon>Flavobacteriales</taxon>
        <taxon>Flavobacteriaceae</taxon>
        <taxon>Flavobacterium</taxon>
    </lineage>
</organism>
<feature type="domain" description="Dipeptidylpeptidase IV N-terminal" evidence="3">
    <location>
        <begin position="353"/>
        <end position="434"/>
    </location>
</feature>
<dbReference type="OrthoDB" id="9812921at2"/>
<reference evidence="4 6" key="1">
    <citation type="submission" date="2014-07" db="EMBL/GenBank/DDBJ databases">
        <title>Genome of Flavobacterium hydatis DSM 2063.</title>
        <authorList>
            <person name="Pipes S.E."/>
            <person name="Stropko S.J."/>
            <person name="Newman J.D."/>
        </authorList>
    </citation>
    <scope>NUCLEOTIDE SEQUENCE [LARGE SCALE GENOMIC DNA]</scope>
    <source>
        <strain evidence="4 6">DSM 2063</strain>
    </source>
</reference>
<protein>
    <recommendedName>
        <fullName evidence="8">Peptidase S9 prolyl oligopeptidase catalytic domain-containing protein</fullName>
    </recommendedName>
</protein>
<dbReference type="PANTHER" id="PTHR42776:SF27">
    <property type="entry name" value="DIPEPTIDYL PEPTIDASE FAMILY MEMBER 6"/>
    <property type="match status" value="1"/>
</dbReference>
<dbReference type="Proteomes" id="UP000028712">
    <property type="component" value="Unassembled WGS sequence"/>
</dbReference>
<accession>A0A086AIL6</accession>